<dbReference type="RefSeq" id="WP_126126180.1">
    <property type="nucleotide sequence ID" value="NZ_CP034464.1"/>
</dbReference>
<dbReference type="KEGG" id="upv:EJN92_01305"/>
<feature type="transmembrane region" description="Helical" evidence="1">
    <location>
        <begin position="12"/>
        <end position="31"/>
    </location>
</feature>
<keyword evidence="3" id="KW-1185">Reference proteome</keyword>
<organism evidence="2 3">
    <name type="scientific">Undibacterium parvum</name>
    <dbReference type="NCBI Taxonomy" id="401471"/>
    <lineage>
        <taxon>Bacteria</taxon>
        <taxon>Pseudomonadati</taxon>
        <taxon>Pseudomonadota</taxon>
        <taxon>Betaproteobacteria</taxon>
        <taxon>Burkholderiales</taxon>
        <taxon>Oxalobacteraceae</taxon>
        <taxon>Undibacterium</taxon>
    </lineage>
</organism>
<sequence length="307" mass="30769">MVTVKNLTKNKALLIGMGAVLSLAACGGFVYTTVGGNVKGLTSGSLLVLKNEGNYTSRLLADGPFSFKVASNAAYAITVGSQPNTDNCTVSNGTGQMTGDTPVTNIVVNCVPNVPISGTITGLVATTRLSLASKNAAVIDGNTTAVSQGSYLADATTFALPIYMVSGLKYSISVAAQPAAQVCTVQNGEGTADNTNIAGMPKFAVNCVAAVTVGGTVTGLKAGLFLTLTNSATLNGVASTYNQSMFAATTAATPYVFNDSVLSGTSYDVKVSTQPVGQVCTVTNGSGTANAPNSATNPASTIAVNCI</sequence>
<dbReference type="EMBL" id="CP034464">
    <property type="protein sequence ID" value="AZP10781.1"/>
    <property type="molecule type" value="Genomic_DNA"/>
</dbReference>
<keyword evidence="1" id="KW-1133">Transmembrane helix</keyword>
<gene>
    <name evidence="2" type="ORF">EJN92_01305</name>
</gene>
<accession>A0A3S9HFB1</accession>
<evidence type="ECO:0000313" key="3">
    <source>
        <dbReference type="Proteomes" id="UP000275663"/>
    </source>
</evidence>
<dbReference type="OrthoDB" id="8924315at2"/>
<protein>
    <submittedName>
        <fullName evidence="2">Uncharacterized protein</fullName>
    </submittedName>
</protein>
<dbReference type="PROSITE" id="PS51257">
    <property type="entry name" value="PROKAR_LIPOPROTEIN"/>
    <property type="match status" value="1"/>
</dbReference>
<keyword evidence="1" id="KW-0472">Membrane</keyword>
<evidence type="ECO:0000313" key="2">
    <source>
        <dbReference type="EMBL" id="AZP10781.1"/>
    </source>
</evidence>
<evidence type="ECO:0000256" key="1">
    <source>
        <dbReference type="SAM" id="Phobius"/>
    </source>
</evidence>
<keyword evidence="1" id="KW-0812">Transmembrane</keyword>
<name>A0A3S9HFB1_9BURK</name>
<dbReference type="Proteomes" id="UP000275663">
    <property type="component" value="Chromosome"/>
</dbReference>
<dbReference type="AlphaFoldDB" id="A0A3S9HFB1"/>
<reference evidence="2 3" key="1">
    <citation type="journal article" date="2011" name="Int. J. Syst. Evol. Microbiol.">
        <title>Description of Undibacterium oligocarboniphilum sp. nov., isolated from purified water, and Undibacterium pigrum strain CCUG 49012 as the type strain of Undibacterium parvum sp. nov., and emended descriptions of the genus Undibacterium and the species Undibacterium pigrum.</title>
        <authorList>
            <person name="Eder W."/>
            <person name="Wanner G."/>
            <person name="Ludwig W."/>
            <person name="Busse H.J."/>
            <person name="Ziemke-Kageler F."/>
            <person name="Lang E."/>
        </authorList>
    </citation>
    <scope>NUCLEOTIDE SEQUENCE [LARGE SCALE GENOMIC DNA]</scope>
    <source>
        <strain evidence="2 3">DSM 23061</strain>
    </source>
</reference>
<proteinExistence type="predicted"/>